<organism evidence="12 13">
    <name type="scientific">Natrinema soli</name>
    <dbReference type="NCBI Taxonomy" id="1930624"/>
    <lineage>
        <taxon>Archaea</taxon>
        <taxon>Methanobacteriati</taxon>
        <taxon>Methanobacteriota</taxon>
        <taxon>Stenosarchaea group</taxon>
        <taxon>Halobacteria</taxon>
        <taxon>Halobacteriales</taxon>
        <taxon>Natrialbaceae</taxon>
        <taxon>Natrinema</taxon>
    </lineage>
</organism>
<dbReference type="Gene3D" id="3.10.580.10">
    <property type="entry name" value="CBS-domain"/>
    <property type="match status" value="1"/>
</dbReference>
<dbReference type="PROSITE" id="PS51846">
    <property type="entry name" value="CNNM"/>
    <property type="match status" value="1"/>
</dbReference>
<evidence type="ECO:0000256" key="6">
    <source>
        <dbReference type="ARBA" id="ARBA00023136"/>
    </source>
</evidence>
<evidence type="ECO:0000256" key="7">
    <source>
        <dbReference type="PROSITE-ProRule" id="PRU00703"/>
    </source>
</evidence>
<evidence type="ECO:0000256" key="1">
    <source>
        <dbReference type="ARBA" id="ARBA00004651"/>
    </source>
</evidence>
<feature type="transmembrane region" description="Helical" evidence="9">
    <location>
        <begin position="6"/>
        <end position="30"/>
    </location>
</feature>
<keyword evidence="4" id="KW-0677">Repeat</keyword>
<dbReference type="RefSeq" id="WP_273738884.1">
    <property type="nucleotide sequence ID" value="NZ_JAQIVI010000200.1"/>
</dbReference>
<keyword evidence="3 9" id="KW-0812">Transmembrane</keyword>
<keyword evidence="6 9" id="KW-0472">Membrane</keyword>
<evidence type="ECO:0000259" key="10">
    <source>
        <dbReference type="PROSITE" id="PS51371"/>
    </source>
</evidence>
<dbReference type="InterPro" id="IPR002550">
    <property type="entry name" value="CNNM"/>
</dbReference>
<dbReference type="GO" id="GO:0005886">
    <property type="term" value="C:plasma membrane"/>
    <property type="evidence" value="ECO:0007669"/>
    <property type="project" value="UniProtKB-SubCell"/>
</dbReference>
<keyword evidence="5 9" id="KW-1133">Transmembrane helix</keyword>
<feature type="domain" description="CBS" evidence="10">
    <location>
        <begin position="289"/>
        <end position="348"/>
    </location>
</feature>
<keyword evidence="2" id="KW-1003">Cell membrane</keyword>
<feature type="domain" description="CNNM transmembrane" evidence="11">
    <location>
        <begin position="2"/>
        <end position="199"/>
    </location>
</feature>
<dbReference type="InterPro" id="IPR044751">
    <property type="entry name" value="Ion_transp-like_CBS"/>
</dbReference>
<dbReference type="PANTHER" id="PTHR43099">
    <property type="entry name" value="UPF0053 PROTEIN YRKA"/>
    <property type="match status" value="1"/>
</dbReference>
<evidence type="ECO:0000256" key="9">
    <source>
        <dbReference type="SAM" id="Phobius"/>
    </source>
</evidence>
<feature type="region of interest" description="Disordered" evidence="8">
    <location>
        <begin position="348"/>
        <end position="368"/>
    </location>
</feature>
<dbReference type="Pfam" id="PF00571">
    <property type="entry name" value="CBS"/>
    <property type="match status" value="1"/>
</dbReference>
<proteinExistence type="predicted"/>
<evidence type="ECO:0000313" key="13">
    <source>
        <dbReference type="Proteomes" id="UP001596383"/>
    </source>
</evidence>
<comment type="caution">
    <text evidence="12">The sequence shown here is derived from an EMBL/GenBank/DDBJ whole genome shotgun (WGS) entry which is preliminary data.</text>
</comment>
<name>A0ABD5SMZ5_9EURY</name>
<comment type="subcellular location">
    <subcellularLocation>
        <location evidence="1">Cell membrane</location>
        <topology evidence="1">Multi-pass membrane protein</topology>
    </subcellularLocation>
</comment>
<dbReference type="InterPro" id="IPR046342">
    <property type="entry name" value="CBS_dom_sf"/>
</dbReference>
<dbReference type="PROSITE" id="PS51371">
    <property type="entry name" value="CBS"/>
    <property type="match status" value="1"/>
</dbReference>
<gene>
    <name evidence="12" type="ORF">ACFQE6_13075</name>
</gene>
<dbReference type="InterPro" id="IPR051676">
    <property type="entry name" value="UPF0053_domain"/>
</dbReference>
<evidence type="ECO:0000256" key="2">
    <source>
        <dbReference type="ARBA" id="ARBA00022475"/>
    </source>
</evidence>
<sequence length="368" mass="40914">MQAPEILLRLVAGAALILANGFFVTIEFALTRARQYSEAEFMEPGLERAWEMTEELEIYLTGCQVGITACSIALGIVAEPALAALFEPLFGGTILASIGAGVLLAYIIVSLVHKVYGEQAPTYLGVERSKQVCRYGATPLYWFTWVIRPILRVGDWVAKWTLSLFGVEMTGAWLESDGEDIEGRADLHRQLESILDDNEIPEERRQEVMNALVVEEIPIRDIMVPREEIATLSTNNTPEENLAVVEEHPHLRYPLVGEDIDDFRGVIYLATVTNQFEAFKNGDIDIEELAESPMTLPADEVISDAIDRFQTENQELAFVTEEGRVVGLLTATDAFEEVMGELEDPIDVYQREQRGDDASGLDSQSDPA</sequence>
<evidence type="ECO:0000256" key="8">
    <source>
        <dbReference type="SAM" id="MobiDB-lite"/>
    </source>
</evidence>
<dbReference type="CDD" id="cd04590">
    <property type="entry name" value="CBS_pair_CorC_HlyC_assoc"/>
    <property type="match status" value="1"/>
</dbReference>
<evidence type="ECO:0000259" key="11">
    <source>
        <dbReference type="PROSITE" id="PS51846"/>
    </source>
</evidence>
<dbReference type="AlphaFoldDB" id="A0ABD5SMZ5"/>
<dbReference type="Proteomes" id="UP001596383">
    <property type="component" value="Unassembled WGS sequence"/>
</dbReference>
<evidence type="ECO:0000256" key="5">
    <source>
        <dbReference type="ARBA" id="ARBA00022989"/>
    </source>
</evidence>
<dbReference type="SUPFAM" id="SSF54631">
    <property type="entry name" value="CBS-domain pair"/>
    <property type="match status" value="1"/>
</dbReference>
<reference evidence="12 13" key="1">
    <citation type="journal article" date="2019" name="Int. J. Syst. Evol. Microbiol.">
        <title>The Global Catalogue of Microorganisms (GCM) 10K type strain sequencing project: providing services to taxonomists for standard genome sequencing and annotation.</title>
        <authorList>
            <consortium name="The Broad Institute Genomics Platform"/>
            <consortium name="The Broad Institute Genome Sequencing Center for Infectious Disease"/>
            <person name="Wu L."/>
            <person name="Ma J."/>
        </authorList>
    </citation>
    <scope>NUCLEOTIDE SEQUENCE [LARGE SCALE GENOMIC DNA]</scope>
    <source>
        <strain evidence="12 13">LMG 29247</strain>
    </source>
</reference>
<evidence type="ECO:0000313" key="12">
    <source>
        <dbReference type="EMBL" id="MFC6765890.1"/>
    </source>
</evidence>
<evidence type="ECO:0000256" key="4">
    <source>
        <dbReference type="ARBA" id="ARBA00022737"/>
    </source>
</evidence>
<dbReference type="PANTHER" id="PTHR43099:SF5">
    <property type="entry name" value="HLYC_CORC FAMILY TRANSPORTER"/>
    <property type="match status" value="1"/>
</dbReference>
<keyword evidence="7" id="KW-0129">CBS domain</keyword>
<dbReference type="InterPro" id="IPR000644">
    <property type="entry name" value="CBS_dom"/>
</dbReference>
<feature type="transmembrane region" description="Helical" evidence="9">
    <location>
        <begin position="89"/>
        <end position="109"/>
    </location>
</feature>
<evidence type="ECO:0000256" key="3">
    <source>
        <dbReference type="ARBA" id="ARBA00022692"/>
    </source>
</evidence>
<dbReference type="Pfam" id="PF01595">
    <property type="entry name" value="CNNM"/>
    <property type="match status" value="1"/>
</dbReference>
<accession>A0ABD5SMZ5</accession>
<dbReference type="EMBL" id="JBHSWV010000200">
    <property type="protein sequence ID" value="MFC6765890.1"/>
    <property type="molecule type" value="Genomic_DNA"/>
</dbReference>
<protein>
    <submittedName>
        <fullName evidence="12">CNNM domain-containing protein</fullName>
    </submittedName>
</protein>
<keyword evidence="13" id="KW-1185">Reference proteome</keyword>